<evidence type="ECO:0000313" key="5">
    <source>
        <dbReference type="Proteomes" id="UP001501586"/>
    </source>
</evidence>
<proteinExistence type="predicted"/>
<reference evidence="5" key="1">
    <citation type="journal article" date="2019" name="Int. J. Syst. Evol. Microbiol.">
        <title>The Global Catalogue of Microorganisms (GCM) 10K type strain sequencing project: providing services to taxonomists for standard genome sequencing and annotation.</title>
        <authorList>
            <consortium name="The Broad Institute Genomics Platform"/>
            <consortium name="The Broad Institute Genome Sequencing Center for Infectious Disease"/>
            <person name="Wu L."/>
            <person name="Ma J."/>
        </authorList>
    </citation>
    <scope>NUCLEOTIDE SEQUENCE [LARGE SCALE GENOMIC DNA]</scope>
    <source>
        <strain evidence="5">JCM 17458</strain>
    </source>
</reference>
<dbReference type="InterPro" id="IPR042099">
    <property type="entry name" value="ANL_N_sf"/>
</dbReference>
<keyword evidence="4" id="KW-0560">Oxidoreductase</keyword>
<dbReference type="EMBL" id="BAABAZ010000012">
    <property type="protein sequence ID" value="GAA4285412.1"/>
    <property type="molecule type" value="Genomic_DNA"/>
</dbReference>
<accession>A0ABP8ENM8</accession>
<dbReference type="GO" id="GO:0004497">
    <property type="term" value="F:monooxygenase activity"/>
    <property type="evidence" value="ECO:0007669"/>
    <property type="project" value="UniProtKB-KW"/>
</dbReference>
<dbReference type="GO" id="GO:0016874">
    <property type="term" value="F:ligase activity"/>
    <property type="evidence" value="ECO:0007669"/>
    <property type="project" value="UniProtKB-KW"/>
</dbReference>
<evidence type="ECO:0000259" key="3">
    <source>
        <dbReference type="Pfam" id="PF13193"/>
    </source>
</evidence>
<feature type="domain" description="AMP-binding enzyme C-terminal" evidence="3">
    <location>
        <begin position="448"/>
        <end position="523"/>
    </location>
</feature>
<dbReference type="RefSeq" id="WP_236863252.1">
    <property type="nucleotide sequence ID" value="NZ_BAABAZ010000012.1"/>
</dbReference>
<keyword evidence="4" id="KW-0436">Ligase</keyword>
<feature type="region of interest" description="Disordered" evidence="1">
    <location>
        <begin position="132"/>
        <end position="183"/>
    </location>
</feature>
<evidence type="ECO:0000256" key="1">
    <source>
        <dbReference type="SAM" id="MobiDB-lite"/>
    </source>
</evidence>
<comment type="caution">
    <text evidence="4">The sequence shown here is derived from an EMBL/GenBank/DDBJ whole genome shotgun (WGS) entry which is preliminary data.</text>
</comment>
<dbReference type="Proteomes" id="UP001501586">
    <property type="component" value="Unassembled WGS sequence"/>
</dbReference>
<dbReference type="InterPro" id="IPR025110">
    <property type="entry name" value="AMP-bd_C"/>
</dbReference>
<dbReference type="InterPro" id="IPR000873">
    <property type="entry name" value="AMP-dep_synth/lig_dom"/>
</dbReference>
<sequence>MKDGLHTLGRWTTDRAVATPGRTAILDAGVALTYRDLEDRAAGLAARFVAAGYRPGDRIATLTGNSSDHVVLFFACAKAGLVLTPLSWRLRPAEVAAQLGTADPALLVVEEGFGSLAVEACALLAEPPQRIAPGRDGIEQEVPAPLRSPAVDPVGSLDPAGSRDRVDRLGPAGNRAGQRMPGSPVLDDDPVLMPFTSGTAGVAKAVVLTHANCFWNNLALSRTLEVTSSDVVLAVLPQFHTGGWNIQPLLAWWTGATVVMERSFDAGRVLSLIEDRRITTLMAVPAQYLMLAEHPDFESTDLSSLRLAVVGGAAMPPALLRTWHARDVPLVQGYGLTEAGPNVLSLPAEDARECVGWMGLPYPHVDVAVADPVTGQLLDGPATGELLVSGPSVFAGYFRDPEATARALIGGWLHTGDLVERDAGGCFRIVDRLKDIFISGGENVVPAEVEQVLTSHPGVAAAAVVGVPHDRWGETGHAYVVRRRGVPVDETSLREHCSALLAGYKQPTVYTFVQDLPRTGLDKIARGRLRHGERERNHHGD</sequence>
<dbReference type="PANTHER" id="PTHR43767">
    <property type="entry name" value="LONG-CHAIN-FATTY-ACID--COA LIGASE"/>
    <property type="match status" value="1"/>
</dbReference>
<dbReference type="InterPro" id="IPR045851">
    <property type="entry name" value="AMP-bd_C_sf"/>
</dbReference>
<name>A0ABP8ENM8_9MICO</name>
<keyword evidence="4" id="KW-0503">Monooxygenase</keyword>
<dbReference type="Pfam" id="PF13193">
    <property type="entry name" value="AMP-binding_C"/>
    <property type="match status" value="1"/>
</dbReference>
<protein>
    <submittedName>
        <fullName evidence="4">Long-chain fatty acid--CoA ligase</fullName>
    </submittedName>
</protein>
<evidence type="ECO:0000313" key="4">
    <source>
        <dbReference type="EMBL" id="GAA4285412.1"/>
    </source>
</evidence>
<gene>
    <name evidence="4" type="ORF">GCM10022261_29430</name>
</gene>
<feature type="domain" description="AMP-dependent synthetase/ligase" evidence="2">
    <location>
        <begin position="15"/>
        <end position="398"/>
    </location>
</feature>
<dbReference type="Gene3D" id="3.40.50.12780">
    <property type="entry name" value="N-terminal domain of ligase-like"/>
    <property type="match status" value="1"/>
</dbReference>
<evidence type="ECO:0000259" key="2">
    <source>
        <dbReference type="Pfam" id="PF00501"/>
    </source>
</evidence>
<dbReference type="Pfam" id="PF00501">
    <property type="entry name" value="AMP-binding"/>
    <property type="match status" value="1"/>
</dbReference>
<dbReference type="SUPFAM" id="SSF56801">
    <property type="entry name" value="Acetyl-CoA synthetase-like"/>
    <property type="match status" value="1"/>
</dbReference>
<organism evidence="4 5">
    <name type="scientific">Brevibacterium daeguense</name>
    <dbReference type="NCBI Taxonomy" id="909936"/>
    <lineage>
        <taxon>Bacteria</taxon>
        <taxon>Bacillati</taxon>
        <taxon>Actinomycetota</taxon>
        <taxon>Actinomycetes</taxon>
        <taxon>Micrococcales</taxon>
        <taxon>Brevibacteriaceae</taxon>
        <taxon>Brevibacterium</taxon>
    </lineage>
</organism>
<keyword evidence="5" id="KW-1185">Reference proteome</keyword>
<dbReference type="Gene3D" id="3.30.300.30">
    <property type="match status" value="1"/>
</dbReference>
<dbReference type="InterPro" id="IPR050237">
    <property type="entry name" value="ATP-dep_AMP-bd_enzyme"/>
</dbReference>
<dbReference type="PANTHER" id="PTHR43767:SF1">
    <property type="entry name" value="NONRIBOSOMAL PEPTIDE SYNTHASE PES1 (EUROFUNG)-RELATED"/>
    <property type="match status" value="1"/>
</dbReference>